<protein>
    <submittedName>
        <fullName evidence="2">Uncharacterized protein</fullName>
    </submittedName>
</protein>
<evidence type="ECO:0000313" key="2">
    <source>
        <dbReference type="EMBL" id="MFC5293925.1"/>
    </source>
</evidence>
<dbReference type="EMBL" id="JBHSLI010000005">
    <property type="protein sequence ID" value="MFC5293925.1"/>
    <property type="molecule type" value="Genomic_DNA"/>
</dbReference>
<name>A0ABW0F629_9HYPH</name>
<proteinExistence type="predicted"/>
<evidence type="ECO:0000313" key="3">
    <source>
        <dbReference type="Proteomes" id="UP001595976"/>
    </source>
</evidence>
<keyword evidence="1" id="KW-0732">Signal</keyword>
<keyword evidence="3" id="KW-1185">Reference proteome</keyword>
<dbReference type="RefSeq" id="WP_158446427.1">
    <property type="nucleotide sequence ID" value="NZ_JAOAOS010000005.1"/>
</dbReference>
<comment type="caution">
    <text evidence="2">The sequence shown here is derived from an EMBL/GenBank/DDBJ whole genome shotgun (WGS) entry which is preliminary data.</text>
</comment>
<feature type="signal peptide" evidence="1">
    <location>
        <begin position="1"/>
        <end position="19"/>
    </location>
</feature>
<reference evidence="3" key="1">
    <citation type="journal article" date="2019" name="Int. J. Syst. Evol. Microbiol.">
        <title>The Global Catalogue of Microorganisms (GCM) 10K type strain sequencing project: providing services to taxonomists for standard genome sequencing and annotation.</title>
        <authorList>
            <consortium name="The Broad Institute Genomics Platform"/>
            <consortium name="The Broad Institute Genome Sequencing Center for Infectious Disease"/>
            <person name="Wu L."/>
            <person name="Ma J."/>
        </authorList>
    </citation>
    <scope>NUCLEOTIDE SEQUENCE [LARGE SCALE GENOMIC DNA]</scope>
    <source>
        <strain evidence="3">CGMCC 1.15643</strain>
    </source>
</reference>
<evidence type="ECO:0000256" key="1">
    <source>
        <dbReference type="SAM" id="SignalP"/>
    </source>
</evidence>
<organism evidence="2 3">
    <name type="scientific">Bosea minatitlanensis</name>
    <dbReference type="NCBI Taxonomy" id="128782"/>
    <lineage>
        <taxon>Bacteria</taxon>
        <taxon>Pseudomonadati</taxon>
        <taxon>Pseudomonadota</taxon>
        <taxon>Alphaproteobacteria</taxon>
        <taxon>Hyphomicrobiales</taxon>
        <taxon>Boseaceae</taxon>
        <taxon>Bosea</taxon>
    </lineage>
</organism>
<feature type="chain" id="PRO_5045063012" evidence="1">
    <location>
        <begin position="20"/>
        <end position="103"/>
    </location>
</feature>
<sequence>MKLVLLALFGIGVATSAVGEEPVCRSADRDQYPCYSDAIRTGGLPQPGLTSGRDGYFRVKRGGTTFNCIRFEDRQTGRFIEEGCEPTQAVLSEELQYRIQNRK</sequence>
<accession>A0ABW0F629</accession>
<gene>
    <name evidence="2" type="ORF">ACFPK2_13115</name>
</gene>
<dbReference type="Proteomes" id="UP001595976">
    <property type="component" value="Unassembled WGS sequence"/>
</dbReference>